<keyword evidence="11" id="KW-0282">Flagellum</keyword>
<comment type="similarity">
    <text evidence="2 5">Belongs to the flagella basal body rod proteins family.</text>
</comment>
<name>A0ABY4SQC6_9CAUL</name>
<organism evidence="11 12">
    <name type="scientific">Brevundimonas albigilva</name>
    <dbReference type="NCBI Taxonomy" id="1312364"/>
    <lineage>
        <taxon>Bacteria</taxon>
        <taxon>Pseudomonadati</taxon>
        <taxon>Pseudomonadota</taxon>
        <taxon>Alphaproteobacteria</taxon>
        <taxon>Caulobacterales</taxon>
        <taxon>Caulobacteraceae</taxon>
        <taxon>Brevundimonas</taxon>
    </lineage>
</organism>
<dbReference type="Pfam" id="PF00460">
    <property type="entry name" value="Flg_bb_rod"/>
    <property type="match status" value="1"/>
</dbReference>
<evidence type="ECO:0000256" key="5">
    <source>
        <dbReference type="RuleBase" id="RU362116"/>
    </source>
</evidence>
<evidence type="ECO:0000256" key="2">
    <source>
        <dbReference type="ARBA" id="ARBA00009677"/>
    </source>
</evidence>
<gene>
    <name evidence="11" type="ORF">M8231_03785</name>
</gene>
<dbReference type="PANTHER" id="PTHR30435:SF1">
    <property type="entry name" value="FLAGELLAR HOOK PROTEIN FLGE"/>
    <property type="match status" value="1"/>
</dbReference>
<dbReference type="Proteomes" id="UP001055429">
    <property type="component" value="Chromosome"/>
</dbReference>
<feature type="domain" description="Flagellar basal-body/hook protein C-terminal" evidence="8">
    <location>
        <begin position="543"/>
        <end position="585"/>
    </location>
</feature>
<dbReference type="InterPro" id="IPR020013">
    <property type="entry name" value="Flagellar_FlgE/F/G"/>
</dbReference>
<dbReference type="InterPro" id="IPR037058">
    <property type="entry name" value="Falgellar_hook_FlgE_sf"/>
</dbReference>
<dbReference type="Pfam" id="PF06429">
    <property type="entry name" value="Flg_bbr_C"/>
    <property type="match status" value="1"/>
</dbReference>
<dbReference type="Gene3D" id="2.60.98.20">
    <property type="entry name" value="Flagellar hook protein FlgE"/>
    <property type="match status" value="1"/>
</dbReference>
<dbReference type="Pfam" id="PF07559">
    <property type="entry name" value="FlgE_D2"/>
    <property type="match status" value="1"/>
</dbReference>
<evidence type="ECO:0000256" key="1">
    <source>
        <dbReference type="ARBA" id="ARBA00004117"/>
    </source>
</evidence>
<comment type="function">
    <text evidence="5">A flexible structure which links the flagellar filament to the drive apparatus in the basal body.</text>
</comment>
<dbReference type="InterPro" id="IPR010930">
    <property type="entry name" value="Flg_bb/hook_C_dom"/>
</dbReference>
<feature type="domain" description="Flagellar hook protein FlgE/F/G-like D1" evidence="10">
    <location>
        <begin position="86"/>
        <end position="162"/>
    </location>
</feature>
<dbReference type="EMBL" id="CP097649">
    <property type="protein sequence ID" value="URI16114.1"/>
    <property type="molecule type" value="Genomic_DNA"/>
</dbReference>
<evidence type="ECO:0000259" key="10">
    <source>
        <dbReference type="Pfam" id="PF22692"/>
    </source>
</evidence>
<protein>
    <recommendedName>
        <fullName evidence="3 5">Flagellar hook protein FlgE</fullName>
    </recommendedName>
</protein>
<dbReference type="Pfam" id="PF22692">
    <property type="entry name" value="LlgE_F_G_D1"/>
    <property type="match status" value="1"/>
</dbReference>
<feature type="domain" description="Flagellar hook protein FlgE D2" evidence="9">
    <location>
        <begin position="317"/>
        <end position="466"/>
    </location>
</feature>
<keyword evidence="6" id="KW-0732">Signal</keyword>
<dbReference type="InterPro" id="IPR011491">
    <property type="entry name" value="FlgE_D2"/>
</dbReference>
<dbReference type="InterPro" id="IPR053592">
    <property type="entry name" value="Flagellar_basal_body_rod"/>
</dbReference>
<feature type="chain" id="PRO_5045739583" description="Flagellar hook protein FlgE" evidence="6">
    <location>
        <begin position="23"/>
        <end position="587"/>
    </location>
</feature>
<evidence type="ECO:0000259" key="8">
    <source>
        <dbReference type="Pfam" id="PF06429"/>
    </source>
</evidence>
<evidence type="ECO:0000313" key="11">
    <source>
        <dbReference type="EMBL" id="URI16114.1"/>
    </source>
</evidence>
<dbReference type="NCBIfam" id="TIGR03506">
    <property type="entry name" value="FlgEFG_subfam"/>
    <property type="match status" value="2"/>
</dbReference>
<dbReference type="RefSeq" id="WP_249751084.1">
    <property type="nucleotide sequence ID" value="NZ_CP097298.1"/>
</dbReference>
<dbReference type="SUPFAM" id="SSF117143">
    <property type="entry name" value="Flagellar hook protein flgE"/>
    <property type="match status" value="2"/>
</dbReference>
<dbReference type="InterPro" id="IPR053967">
    <property type="entry name" value="LlgE_F_G-like_D1"/>
</dbReference>
<keyword evidence="4 5" id="KW-0975">Bacterial flagellum</keyword>
<evidence type="ECO:0000313" key="12">
    <source>
        <dbReference type="Proteomes" id="UP001055429"/>
    </source>
</evidence>
<evidence type="ECO:0000256" key="4">
    <source>
        <dbReference type="ARBA" id="ARBA00023143"/>
    </source>
</evidence>
<evidence type="ECO:0000259" key="9">
    <source>
        <dbReference type="Pfam" id="PF07559"/>
    </source>
</evidence>
<proteinExistence type="inferred from homology"/>
<accession>A0ABY4SQC6</accession>
<keyword evidence="11" id="KW-0966">Cell projection</keyword>
<dbReference type="PANTHER" id="PTHR30435">
    <property type="entry name" value="FLAGELLAR PROTEIN"/>
    <property type="match status" value="1"/>
</dbReference>
<sequence>MSLNSAMLAGVSGLAANSAALAAISQNIANVNTVGYKRTQGEFQTLVNSQSKAGGGYSAGGVAVSARSFISQEGQLQRTTESTDLAIDGQGFFVVTDKAEGVAATDTRLFTRAGAFRVDNMGYLKNSAGLYLQGWPVDSNGEISTDPSDLSRLRSINIGSVGGTAEPTTRVQINANLRSTQESSAAGSASTYKGVEDAADVEHDVSVRYTRTGANTYDVTIKSGTQTITGQAAFDPATGALTGLTGLTANNGTAAVDGALSTLTFTPATGAPFGIALADIGLQNNVAAASKYDASVNSMAMYDADDDNPVGVKPDFKMNIPVSDSKGGQRNLEIRFLKSDEPNIWYAEIVSVPPEDVVTGAPYSNGQIKTGKIAFTPSGRLDVETMQNWPAGTGLFDDPTQATLTFEESDPDEVIDPLNPADNGRVKWADGLGIAAQTLTLDLNTSAGGLSQLNTASVVQSTITNGTAFGNLSEIAIDDQGFVTAIFDNGVMRRIAQVAVATFPSPDSLKEVSGNAYAVSLQSGTFNLKAAGTGGAGFIAAQQLEASTVDLSQEFTSLITTQRAYSASSKIITTADEMLAELINIKR</sequence>
<evidence type="ECO:0000256" key="3">
    <source>
        <dbReference type="ARBA" id="ARBA00019015"/>
    </source>
</evidence>
<evidence type="ECO:0000256" key="6">
    <source>
        <dbReference type="SAM" id="SignalP"/>
    </source>
</evidence>
<feature type="domain" description="Flagellar basal body rod protein N-terminal" evidence="7">
    <location>
        <begin position="7"/>
        <end position="37"/>
    </location>
</feature>
<dbReference type="InterPro" id="IPR037925">
    <property type="entry name" value="FlgE/F/G-like"/>
</dbReference>
<reference evidence="11" key="1">
    <citation type="submission" date="2022-05" db="EMBL/GenBank/DDBJ databases">
        <title>Brevundimonas albigilva TT17 genome sequence.</title>
        <authorList>
            <person name="Lee K."/>
            <person name="Son H."/>
        </authorList>
    </citation>
    <scope>NUCLEOTIDE SEQUENCE</scope>
    <source>
        <strain evidence="11">TT17</strain>
    </source>
</reference>
<dbReference type="NCBIfam" id="NF040922">
    <property type="entry name" value="flgE_Caulobact"/>
    <property type="match status" value="1"/>
</dbReference>
<dbReference type="InterPro" id="IPR001444">
    <property type="entry name" value="Flag_bb_rod_N"/>
</dbReference>
<keyword evidence="12" id="KW-1185">Reference proteome</keyword>
<keyword evidence="11" id="KW-0969">Cilium</keyword>
<feature type="signal peptide" evidence="6">
    <location>
        <begin position="1"/>
        <end position="22"/>
    </location>
</feature>
<evidence type="ECO:0000259" key="7">
    <source>
        <dbReference type="Pfam" id="PF00460"/>
    </source>
</evidence>
<comment type="subcellular location">
    <subcellularLocation>
        <location evidence="1 5">Bacterial flagellum basal body</location>
    </subcellularLocation>
</comment>